<feature type="domain" description="YdbS-like PH" evidence="2">
    <location>
        <begin position="404"/>
        <end position="480"/>
    </location>
</feature>
<reference evidence="3 4" key="1">
    <citation type="submission" date="2019-07" db="EMBL/GenBank/DDBJ databases">
        <authorList>
            <person name="Park Y.J."/>
            <person name="Jeong S.E."/>
            <person name="Jung H.S."/>
        </authorList>
    </citation>
    <scope>NUCLEOTIDE SEQUENCE [LARGE SCALE GENOMIC DNA]</scope>
    <source>
        <strain evidence="4">P16(2019)</strain>
    </source>
</reference>
<name>A0A554A1M6_9BACI</name>
<feature type="transmembrane region" description="Helical" evidence="1">
    <location>
        <begin position="51"/>
        <end position="72"/>
    </location>
</feature>
<accession>A0A554A1M6</accession>
<comment type="caution">
    <text evidence="3">The sequence shown here is derived from an EMBL/GenBank/DDBJ whole genome shotgun (WGS) entry which is preliminary data.</text>
</comment>
<dbReference type="OrthoDB" id="2317554at2"/>
<evidence type="ECO:0000259" key="2">
    <source>
        <dbReference type="Pfam" id="PF03703"/>
    </source>
</evidence>
<feature type="transmembrane region" description="Helical" evidence="1">
    <location>
        <begin position="184"/>
        <end position="208"/>
    </location>
</feature>
<proteinExistence type="predicted"/>
<organism evidence="3 4">
    <name type="scientific">Alkalicoccobacillus porphyridii</name>
    <dbReference type="NCBI Taxonomy" id="2597270"/>
    <lineage>
        <taxon>Bacteria</taxon>
        <taxon>Bacillati</taxon>
        <taxon>Bacillota</taxon>
        <taxon>Bacilli</taxon>
        <taxon>Bacillales</taxon>
        <taxon>Bacillaceae</taxon>
        <taxon>Alkalicoccobacillus</taxon>
    </lineage>
</organism>
<dbReference type="PIRSF" id="PIRSF026631">
    <property type="entry name" value="UCP026631"/>
    <property type="match status" value="1"/>
</dbReference>
<keyword evidence="1" id="KW-0472">Membrane</keyword>
<keyword evidence="1" id="KW-1133">Transmembrane helix</keyword>
<dbReference type="InterPro" id="IPR005182">
    <property type="entry name" value="YdbS-like_PH"/>
</dbReference>
<dbReference type="InterPro" id="IPR014529">
    <property type="entry name" value="UCP026631"/>
</dbReference>
<feature type="transmembrane region" description="Helical" evidence="1">
    <location>
        <begin position="358"/>
        <end position="377"/>
    </location>
</feature>
<feature type="transmembrane region" description="Helical" evidence="1">
    <location>
        <begin position="228"/>
        <end position="253"/>
    </location>
</feature>
<feature type="transmembrane region" description="Helical" evidence="1">
    <location>
        <begin position="16"/>
        <end position="39"/>
    </location>
</feature>
<dbReference type="Proteomes" id="UP000318521">
    <property type="component" value="Unassembled WGS sequence"/>
</dbReference>
<dbReference type="AlphaFoldDB" id="A0A554A1M6"/>
<keyword evidence="1" id="KW-0812">Transmembrane</keyword>
<keyword evidence="4" id="KW-1185">Reference proteome</keyword>
<dbReference type="EMBL" id="VLXZ01000002">
    <property type="protein sequence ID" value="TSB47594.1"/>
    <property type="molecule type" value="Genomic_DNA"/>
</dbReference>
<evidence type="ECO:0000313" key="4">
    <source>
        <dbReference type="Proteomes" id="UP000318521"/>
    </source>
</evidence>
<evidence type="ECO:0000256" key="1">
    <source>
        <dbReference type="SAM" id="Phobius"/>
    </source>
</evidence>
<evidence type="ECO:0000313" key="3">
    <source>
        <dbReference type="EMBL" id="TSB47594.1"/>
    </source>
</evidence>
<dbReference type="PANTHER" id="PTHR34473:SF2">
    <property type="entry name" value="UPF0699 TRANSMEMBRANE PROTEIN YDBT"/>
    <property type="match status" value="1"/>
</dbReference>
<dbReference type="Pfam" id="PF03703">
    <property type="entry name" value="bPH_2"/>
    <property type="match status" value="3"/>
</dbReference>
<protein>
    <submittedName>
        <fullName evidence="3">PH domain-containing protein</fullName>
    </submittedName>
</protein>
<dbReference type="PANTHER" id="PTHR34473">
    <property type="entry name" value="UPF0699 TRANSMEMBRANE PROTEIN YDBS"/>
    <property type="match status" value="1"/>
</dbReference>
<feature type="transmembrane region" description="Helical" evidence="1">
    <location>
        <begin position="383"/>
        <end position="400"/>
    </location>
</feature>
<dbReference type="RefSeq" id="WP_143847008.1">
    <property type="nucleotide sequence ID" value="NZ_VLXZ01000002.1"/>
</dbReference>
<sequence length="506" mass="58775">MNLNGIELHKAYRLHYSFIVTDGISSIKAYIFPLILLWFVNANSSSTFITIGKWGVLALLLITLCATILHWLHFSYEFRENELHIIKGGFIKKEQTIAYKHIQNISKETNFVGRWFHVTSVKLETEAQSNSTVDLKMISIKQAEHIQAFLSLNEKRASGLVNEEQFSEERKEKKQHYLVTNKELIIASFTSVSSFALIPLLVGLFFNVDEWFSLDGYVETVWPFLLDHLMWLVSAVIILLIISVSFGLILTFIRYGHFEVRSDNERIYIKKGLFQTKEYSILRHKVQGVSVSKTLIRRWFGIVDVKLICAAGGLGEEGIESSVLFPFLAQSRLYELLQEIVPNYALHPPELKLPRQVIWVRLLTPSYFWVLVSVIVWIQWSDLWYISPLLLAWILAVRLFDYAYSRYRLSVETFQAQSGVLSLEWTTTNMTKIDEVRIEQTWLQRRWGLATLQVETRGSQGTTIIRDLPYEQANEYYGWYAAYIQNRFNAHMQTIQVLNLSKSTQS</sequence>
<feature type="domain" description="YdbS-like PH" evidence="2">
    <location>
        <begin position="257"/>
        <end position="338"/>
    </location>
</feature>
<feature type="domain" description="YdbS-like PH" evidence="2">
    <location>
        <begin position="71"/>
        <end position="149"/>
    </location>
</feature>
<gene>
    <name evidence="3" type="ORF">FN960_03465</name>
</gene>